<organism evidence="2 3">
    <name type="scientific">Chitinasiproducens palmae</name>
    <dbReference type="NCBI Taxonomy" id="1770053"/>
    <lineage>
        <taxon>Bacteria</taxon>
        <taxon>Pseudomonadati</taxon>
        <taxon>Pseudomonadota</taxon>
        <taxon>Betaproteobacteria</taxon>
        <taxon>Burkholderiales</taxon>
        <taxon>Burkholderiaceae</taxon>
        <taxon>Chitinasiproducens</taxon>
    </lineage>
</organism>
<dbReference type="InterPro" id="IPR036291">
    <property type="entry name" value="NAD(P)-bd_dom_sf"/>
</dbReference>
<evidence type="ECO:0000259" key="1">
    <source>
        <dbReference type="Pfam" id="PF21135"/>
    </source>
</evidence>
<name>A0A1H2PLY0_9BURK</name>
<dbReference type="InterPro" id="IPR048423">
    <property type="entry name" value="DRL_cat"/>
</dbReference>
<dbReference type="AlphaFoldDB" id="A0A1H2PLY0"/>
<evidence type="ECO:0000313" key="3">
    <source>
        <dbReference type="Proteomes" id="UP000243719"/>
    </source>
</evidence>
<dbReference type="PANTHER" id="PTHR37850">
    <property type="entry name" value="STRU PROTEIN"/>
    <property type="match status" value="1"/>
</dbReference>
<sequence length="512" mass="55053">MAGSRERAVQWAIRLVLVFHFPSVGLAGRGATRHRQHIVRGRPLAAPRPRNEKGMNYQHLFGELNGKTISMALVGPKGGFGRSLLAQCRQIKSLRVAALCDLDIDGTLATLEQLGYPVNDVKVCTDEHAVRAAAAAGATVLISDFRLLDAVPCDIVVEATGHPETSVQIAKRAIERGVHVAMATKETDSVAGPYLNRLAVEHGVVYTTPDGDQPSNLINLVTWARVLGFDVVAAGKSSEYDYLFDPQTSTVHYAGQQQAAPGLADTWSLEAVQRNARAVLAARREALAGLPLSATPDYCEMNVVANSTGLVPAVDTLNYPICRPAELAEVFVPVEDGGILTRTGIVDVFNCLRRPDETSFAGGVFVVVRCNDAATWTLLREKGHLVSQSGKYACIYTPFHLMGIETPISLFSAVLHKRSSGSAEQARHAVMVARAERDWHAGETLVMGGHHHTIDGIAPLLRPTAEAHGLAPFYLAANKRLVRDVKQGDVVPIDAVEIGESVLADAWRLGAA</sequence>
<dbReference type="Proteomes" id="UP000243719">
    <property type="component" value="Unassembled WGS sequence"/>
</dbReference>
<proteinExistence type="predicted"/>
<dbReference type="Gene3D" id="3.40.50.720">
    <property type="entry name" value="NAD(P)-binding Rossmann-like Domain"/>
    <property type="match status" value="1"/>
</dbReference>
<feature type="domain" description="Oxidoreductase DRL-like catalytic" evidence="1">
    <location>
        <begin position="211"/>
        <end position="406"/>
    </location>
</feature>
<dbReference type="PANTHER" id="PTHR37850:SF3">
    <property type="entry name" value="BLR7815 PROTEIN"/>
    <property type="match status" value="1"/>
</dbReference>
<protein>
    <submittedName>
        <fullName evidence="2">Predicted homoserine dehydrogenase, contains C-terminal SAF domain</fullName>
    </submittedName>
</protein>
<dbReference type="Pfam" id="PF21135">
    <property type="entry name" value="DRL_cat"/>
    <property type="match status" value="1"/>
</dbReference>
<keyword evidence="3" id="KW-1185">Reference proteome</keyword>
<dbReference type="EMBL" id="FNLO01000001">
    <property type="protein sequence ID" value="SDV46682.1"/>
    <property type="molecule type" value="Genomic_DNA"/>
</dbReference>
<dbReference type="STRING" id="1770053.SAMN05216551_101541"/>
<reference evidence="3" key="1">
    <citation type="submission" date="2016-09" db="EMBL/GenBank/DDBJ databases">
        <authorList>
            <person name="Varghese N."/>
            <person name="Submissions S."/>
        </authorList>
    </citation>
    <scope>NUCLEOTIDE SEQUENCE [LARGE SCALE GENOMIC DNA]</scope>
    <source>
        <strain evidence="3">JS23</strain>
    </source>
</reference>
<evidence type="ECO:0000313" key="2">
    <source>
        <dbReference type="EMBL" id="SDV46682.1"/>
    </source>
</evidence>
<gene>
    <name evidence="2" type="ORF">SAMN05216551_101541</name>
</gene>
<dbReference type="SUPFAM" id="SSF51735">
    <property type="entry name" value="NAD(P)-binding Rossmann-fold domains"/>
    <property type="match status" value="1"/>
</dbReference>
<accession>A0A1H2PLY0</accession>